<dbReference type="RefSeq" id="WP_307403230.1">
    <property type="nucleotide sequence ID" value="NZ_JAUSUX010000025.1"/>
</dbReference>
<keyword evidence="2" id="KW-1185">Reference proteome</keyword>
<reference evidence="1 2" key="1">
    <citation type="submission" date="2023-07" db="EMBL/GenBank/DDBJ databases">
        <title>Genomic Encyclopedia of Type Strains, Phase IV (KMG-IV): sequencing the most valuable type-strain genomes for metagenomic binning, comparative biology and taxonomic classification.</title>
        <authorList>
            <person name="Goeker M."/>
        </authorList>
    </citation>
    <scope>NUCLEOTIDE SEQUENCE [LARGE SCALE GENOMIC DNA]</scope>
    <source>
        <strain evidence="1 2">DSM 12396</strain>
    </source>
</reference>
<dbReference type="EMBL" id="JAUSUX010000025">
    <property type="protein sequence ID" value="MDQ0287376.1"/>
    <property type="molecule type" value="Genomic_DNA"/>
</dbReference>
<dbReference type="Proteomes" id="UP001225644">
    <property type="component" value="Unassembled WGS sequence"/>
</dbReference>
<comment type="caution">
    <text evidence="1">The sequence shown here is derived from an EMBL/GenBank/DDBJ whole genome shotgun (WGS) entry which is preliminary data.</text>
</comment>
<gene>
    <name evidence="1" type="ORF">J2Z49_002503</name>
</gene>
<name>A0ABU0B615_9FIRM</name>
<sequence length="60" mass="6759">MGKDMEEIVAELKSRLRHYRDDPYCRGVWDGAMMVIAHYDPGTVPKAGENGLIPATRRAL</sequence>
<protein>
    <submittedName>
        <fullName evidence="1">Uncharacterized protein</fullName>
    </submittedName>
</protein>
<proteinExistence type="predicted"/>
<organism evidence="1 2">
    <name type="scientific">Desulfofundulus luciae</name>
    <dbReference type="NCBI Taxonomy" id="74702"/>
    <lineage>
        <taxon>Bacteria</taxon>
        <taxon>Bacillati</taxon>
        <taxon>Bacillota</taxon>
        <taxon>Clostridia</taxon>
        <taxon>Eubacteriales</taxon>
        <taxon>Peptococcaceae</taxon>
        <taxon>Desulfofundulus</taxon>
    </lineage>
</organism>
<evidence type="ECO:0000313" key="1">
    <source>
        <dbReference type="EMBL" id="MDQ0287376.1"/>
    </source>
</evidence>
<accession>A0ABU0B615</accession>
<evidence type="ECO:0000313" key="2">
    <source>
        <dbReference type="Proteomes" id="UP001225644"/>
    </source>
</evidence>